<feature type="non-terminal residue" evidence="1">
    <location>
        <position position="1"/>
    </location>
</feature>
<organism evidence="1 2">
    <name type="scientific">Friedmanniomyces simplex</name>
    <dbReference type="NCBI Taxonomy" id="329884"/>
    <lineage>
        <taxon>Eukaryota</taxon>
        <taxon>Fungi</taxon>
        <taxon>Dikarya</taxon>
        <taxon>Ascomycota</taxon>
        <taxon>Pezizomycotina</taxon>
        <taxon>Dothideomycetes</taxon>
        <taxon>Dothideomycetidae</taxon>
        <taxon>Mycosphaerellales</taxon>
        <taxon>Teratosphaeriaceae</taxon>
        <taxon>Friedmanniomyces</taxon>
    </lineage>
</organism>
<gene>
    <name evidence="1" type="ORF">B0A55_12652</name>
</gene>
<sequence length="83" mass="9573">IGRDNGHDVDTMPWDDVQLPGQFAVWLASPEAEFLKGRFVWANWDVDELLDGKERILKENLLKIGLVGKAEWAIALRRNTWKL</sequence>
<name>A0A4U0WF08_9PEZI</name>
<dbReference type="EMBL" id="NAJQ01001306">
    <property type="protein sequence ID" value="TKA60933.1"/>
    <property type="molecule type" value="Genomic_DNA"/>
</dbReference>
<reference evidence="1 2" key="1">
    <citation type="submission" date="2017-03" db="EMBL/GenBank/DDBJ databases">
        <title>Genomes of endolithic fungi from Antarctica.</title>
        <authorList>
            <person name="Coleine C."/>
            <person name="Masonjones S."/>
            <person name="Stajich J.E."/>
        </authorList>
    </citation>
    <scope>NUCLEOTIDE SEQUENCE [LARGE SCALE GENOMIC DNA]</scope>
    <source>
        <strain evidence="1 2">CCFEE 5184</strain>
    </source>
</reference>
<dbReference type="STRING" id="329884.A0A4U0WF08"/>
<proteinExistence type="predicted"/>
<accession>A0A4U0WF08</accession>
<dbReference type="Proteomes" id="UP000309340">
    <property type="component" value="Unassembled WGS sequence"/>
</dbReference>
<protein>
    <submittedName>
        <fullName evidence="1">Uncharacterized protein</fullName>
    </submittedName>
</protein>
<evidence type="ECO:0000313" key="1">
    <source>
        <dbReference type="EMBL" id="TKA60933.1"/>
    </source>
</evidence>
<evidence type="ECO:0000313" key="2">
    <source>
        <dbReference type="Proteomes" id="UP000309340"/>
    </source>
</evidence>
<dbReference type="AlphaFoldDB" id="A0A4U0WF08"/>
<comment type="caution">
    <text evidence="1">The sequence shown here is derived from an EMBL/GenBank/DDBJ whole genome shotgun (WGS) entry which is preliminary data.</text>
</comment>
<dbReference type="OrthoDB" id="1933717at2759"/>
<keyword evidence="2" id="KW-1185">Reference proteome</keyword>